<reference evidence="1 2" key="1">
    <citation type="submission" date="2024-02" db="EMBL/GenBank/DDBJ databases">
        <title>High-quality chromosome-scale genome assembly of Pensacola bahiagrass (Paspalum notatum Flugge var. saurae).</title>
        <authorList>
            <person name="Vega J.M."/>
            <person name="Podio M."/>
            <person name="Orjuela J."/>
            <person name="Siena L.A."/>
            <person name="Pessino S.C."/>
            <person name="Combes M.C."/>
            <person name="Mariac C."/>
            <person name="Albertini E."/>
            <person name="Pupilli F."/>
            <person name="Ortiz J.P.A."/>
            <person name="Leblanc O."/>
        </authorList>
    </citation>
    <scope>NUCLEOTIDE SEQUENCE [LARGE SCALE GENOMIC DNA]</scope>
    <source>
        <strain evidence="1">R1</strain>
        <tissue evidence="1">Leaf</tissue>
    </source>
</reference>
<gene>
    <name evidence="1" type="ORF">U9M48_030099</name>
</gene>
<name>A0AAQ3U4P0_PASNO</name>
<evidence type="ECO:0000313" key="1">
    <source>
        <dbReference type="EMBL" id="WVZ82892.1"/>
    </source>
</evidence>
<evidence type="ECO:0000313" key="2">
    <source>
        <dbReference type="Proteomes" id="UP001341281"/>
    </source>
</evidence>
<organism evidence="1 2">
    <name type="scientific">Paspalum notatum var. saurae</name>
    <dbReference type="NCBI Taxonomy" id="547442"/>
    <lineage>
        <taxon>Eukaryota</taxon>
        <taxon>Viridiplantae</taxon>
        <taxon>Streptophyta</taxon>
        <taxon>Embryophyta</taxon>
        <taxon>Tracheophyta</taxon>
        <taxon>Spermatophyta</taxon>
        <taxon>Magnoliopsida</taxon>
        <taxon>Liliopsida</taxon>
        <taxon>Poales</taxon>
        <taxon>Poaceae</taxon>
        <taxon>PACMAD clade</taxon>
        <taxon>Panicoideae</taxon>
        <taxon>Andropogonodae</taxon>
        <taxon>Paspaleae</taxon>
        <taxon>Paspalinae</taxon>
        <taxon>Paspalum</taxon>
    </lineage>
</organism>
<accession>A0AAQ3U4P0</accession>
<dbReference type="EMBL" id="CP144750">
    <property type="protein sequence ID" value="WVZ82892.1"/>
    <property type="molecule type" value="Genomic_DNA"/>
</dbReference>
<protein>
    <submittedName>
        <fullName evidence="1">Uncharacterized protein</fullName>
    </submittedName>
</protein>
<dbReference type="Proteomes" id="UP001341281">
    <property type="component" value="Chromosome 06"/>
</dbReference>
<proteinExistence type="predicted"/>
<dbReference type="AlphaFoldDB" id="A0AAQ3U4P0"/>
<keyword evidence="2" id="KW-1185">Reference proteome</keyword>
<sequence>MQWVRQLRRRWLPRPLECEEEQQPSPWRGKTRRDKTRGFRPTCQLVRTSIDKTNTVTSNRATTHYTITQLRLCRGDEPGRAELCGAVEGLLGAVPGDVPLVLPTEHLPDVAEGLVDGGPVAGARLPHEELPPGACRIQVLELHGHVVERLLRQRLVVVVRPERAEVAEPLARRQRGTPDLLLEKVVFVQHQHERRVAEAWLSEGRSFHSSSTTGAYSRVAAGKNASSQSLFLKALTALQQNPQSCIARARKNRWYLENSQLNLCDFPAIHVNLSIAVASIRLKLAIKLEVSADDPVWLLTFLYHSSRKTEHTVRTQNKKLMRVQCIRMFIYVHQPATTYTEAASHLSYLPPESRLLVIPIPPRLEIAGRPVAAEQLSHLLVVEREPIDDELLRP</sequence>